<proteinExistence type="predicted"/>
<name>A0A3B0UV29_9ZZZZ</name>
<dbReference type="AlphaFoldDB" id="A0A3B0UV29"/>
<dbReference type="Gene3D" id="2.60.40.10">
    <property type="entry name" value="Immunoglobulins"/>
    <property type="match status" value="1"/>
</dbReference>
<accession>A0A3B0UV29</accession>
<dbReference type="InterPro" id="IPR031345">
    <property type="entry name" value="T9SS_Plug_N"/>
</dbReference>
<reference evidence="2" key="1">
    <citation type="submission" date="2018-06" db="EMBL/GenBank/DDBJ databases">
        <authorList>
            <person name="Zhirakovskaya E."/>
        </authorList>
    </citation>
    <scope>NUCLEOTIDE SEQUENCE</scope>
</reference>
<evidence type="ECO:0000313" key="2">
    <source>
        <dbReference type="EMBL" id="VAW28459.1"/>
    </source>
</evidence>
<evidence type="ECO:0000259" key="1">
    <source>
        <dbReference type="Pfam" id="PF17116"/>
    </source>
</evidence>
<organism evidence="2">
    <name type="scientific">hydrothermal vent metagenome</name>
    <dbReference type="NCBI Taxonomy" id="652676"/>
    <lineage>
        <taxon>unclassified sequences</taxon>
        <taxon>metagenomes</taxon>
        <taxon>ecological metagenomes</taxon>
    </lineage>
</organism>
<dbReference type="EMBL" id="UOES01000406">
    <property type="protein sequence ID" value="VAW28459.1"/>
    <property type="molecule type" value="Genomic_DNA"/>
</dbReference>
<dbReference type="InterPro" id="IPR013783">
    <property type="entry name" value="Ig-like_fold"/>
</dbReference>
<feature type="domain" description="Type 9 secretion system plug protein N-terminal" evidence="1">
    <location>
        <begin position="32"/>
        <end position="157"/>
    </location>
</feature>
<sequence length="417" mass="48873">MTRLLLGILIIATQSIAQVQLELSNKVYDPFIKTVQLYPFGAKSNTQLLSAAVPLRGNQQLVLEFDELFNDAFTYQVKYIRCDANWQKSNLSDLEFLNTYNEFTIDEYEYSFNTKTLYVHYRIVLPKPTLSGNYVLVVYADGDETDIILSRRFIVYENKVTFTDQYGFSGINHASRFNQQLQFEINYKGIDIQNPRDQISVTILQNQRWDIAHTDLKPTFIREGDYKLEYRYFTEETMFPGGNEFRFFDLRSIRYFGENVKTAHIEKDQIFTWLEDDKRKSEFAYSTVLMDLNGQYVIDNVEGFNPIIENDYSKVEFTLVSPKINGKVYIVGALNDWERSKGNMLVYNEALAAYKGSLILKQGWYNYQYLVESSSHPLNYFEGNWSATNNQYQIIVYYRPYDLSTDLIIGYLDLVPR</sequence>
<gene>
    <name evidence="2" type="ORF">MNBD_BACTEROID06-796</name>
</gene>
<dbReference type="Pfam" id="PF17116">
    <property type="entry name" value="T9SS_plug_1st"/>
    <property type="match status" value="1"/>
</dbReference>
<protein>
    <recommendedName>
        <fullName evidence="1">Type 9 secretion system plug protein N-terminal domain-containing protein</fullName>
    </recommendedName>
</protein>